<gene>
    <name evidence="1" type="ORF">JTE90_027106</name>
</gene>
<dbReference type="AlphaFoldDB" id="A0AAV6TSR1"/>
<comment type="caution">
    <text evidence="1">The sequence shown here is derived from an EMBL/GenBank/DDBJ whole genome shotgun (WGS) entry which is preliminary data.</text>
</comment>
<reference evidence="1 2" key="1">
    <citation type="journal article" date="2022" name="Nat. Ecol. Evol.">
        <title>A masculinizing supergene underlies an exaggerated male reproductive morph in a spider.</title>
        <authorList>
            <person name="Hendrickx F."/>
            <person name="De Corte Z."/>
            <person name="Sonet G."/>
            <person name="Van Belleghem S.M."/>
            <person name="Kostlbacher S."/>
            <person name="Vangestel C."/>
        </authorList>
    </citation>
    <scope>NUCLEOTIDE SEQUENCE [LARGE SCALE GENOMIC DNA]</scope>
    <source>
        <strain evidence="1">W744_W776</strain>
    </source>
</reference>
<evidence type="ECO:0000313" key="1">
    <source>
        <dbReference type="EMBL" id="KAG8174451.1"/>
    </source>
</evidence>
<dbReference type="EMBL" id="JAFNEN010001216">
    <property type="protein sequence ID" value="KAG8174451.1"/>
    <property type="molecule type" value="Genomic_DNA"/>
</dbReference>
<evidence type="ECO:0000313" key="2">
    <source>
        <dbReference type="Proteomes" id="UP000827092"/>
    </source>
</evidence>
<sequence length="91" mass="10215">MQCLSKIVQMWNWIAVELCYSIKTPVVPYRRTVQSSLGTTCSGELHGLFEGWIIPCASRNSAFTASCSLGWSRLGFAVTGRPFVIIWWTVL</sequence>
<accession>A0AAV6TSR1</accession>
<organism evidence="1 2">
    <name type="scientific">Oedothorax gibbosus</name>
    <dbReference type="NCBI Taxonomy" id="931172"/>
    <lineage>
        <taxon>Eukaryota</taxon>
        <taxon>Metazoa</taxon>
        <taxon>Ecdysozoa</taxon>
        <taxon>Arthropoda</taxon>
        <taxon>Chelicerata</taxon>
        <taxon>Arachnida</taxon>
        <taxon>Araneae</taxon>
        <taxon>Araneomorphae</taxon>
        <taxon>Entelegynae</taxon>
        <taxon>Araneoidea</taxon>
        <taxon>Linyphiidae</taxon>
        <taxon>Erigoninae</taxon>
        <taxon>Oedothorax</taxon>
    </lineage>
</organism>
<proteinExistence type="predicted"/>
<keyword evidence="2" id="KW-1185">Reference proteome</keyword>
<protein>
    <submittedName>
        <fullName evidence="1">Uncharacterized protein</fullName>
    </submittedName>
</protein>
<dbReference type="Proteomes" id="UP000827092">
    <property type="component" value="Unassembled WGS sequence"/>
</dbReference>
<name>A0AAV6TSR1_9ARAC</name>